<protein>
    <submittedName>
        <fullName evidence="3">Hydro-lyase</fullName>
    </submittedName>
</protein>
<keyword evidence="4" id="KW-1185">Reference proteome</keyword>
<dbReference type="GO" id="GO:0016829">
    <property type="term" value="F:lyase activity"/>
    <property type="evidence" value="ECO:0007669"/>
    <property type="project" value="UniProtKB-KW"/>
</dbReference>
<proteinExistence type="inferred from homology"/>
<dbReference type="Gene3D" id="3.30.2040.10">
    <property type="entry name" value="PSTPO5379-like domain"/>
    <property type="match status" value="1"/>
</dbReference>
<dbReference type="InterPro" id="IPR009906">
    <property type="entry name" value="D-Glu_cyclase"/>
</dbReference>
<keyword evidence="2" id="KW-0456">Lyase</keyword>
<dbReference type="SUPFAM" id="SSF160920">
    <property type="entry name" value="PSTPO5379-like"/>
    <property type="match status" value="1"/>
</dbReference>
<accession>A0AAU0MY25</accession>
<dbReference type="KEGG" id="mpaf:R5R33_13375"/>
<sequence length="269" mass="29026">MISKCARMIRAEIRAGRFSGPTSGLAAGYVQANIAILPAAHAAAFADFCAANQRACALLHRSEPGQYLLSALGADIDIRSDVPRYQIHRAGHKMQEAEDIRDYWRDDLVTFALGCSFSFEEALISAGLEVRNISEGRNVPMYRTAQPCTPAGPFGGNLVVSMRPFTPQAVERVCAITGRYPLVHGAPIYIGDADGLGIGDIHQPDFGQSVTIAENEIPVFWACGVTANEALRCAGLEYFITHAPGHMLIADLQNSALESITDIRDLHGN</sequence>
<dbReference type="NCBIfam" id="NF003969">
    <property type="entry name" value="PRK05463.1"/>
    <property type="match status" value="1"/>
</dbReference>
<organism evidence="3 4">
    <name type="scientific">Microbulbifer pacificus</name>
    <dbReference type="NCBI Taxonomy" id="407164"/>
    <lineage>
        <taxon>Bacteria</taxon>
        <taxon>Pseudomonadati</taxon>
        <taxon>Pseudomonadota</taxon>
        <taxon>Gammaproteobacteria</taxon>
        <taxon>Cellvibrionales</taxon>
        <taxon>Microbulbiferaceae</taxon>
        <taxon>Microbulbifer</taxon>
    </lineage>
</organism>
<dbReference type="InterPro" id="IPR038021">
    <property type="entry name" value="Putative_hydro-lyase"/>
</dbReference>
<evidence type="ECO:0000313" key="3">
    <source>
        <dbReference type="EMBL" id="WOX04724.1"/>
    </source>
</evidence>
<dbReference type="EMBL" id="CP137555">
    <property type="protein sequence ID" value="WOX04724.1"/>
    <property type="molecule type" value="Genomic_DNA"/>
</dbReference>
<dbReference type="RefSeq" id="WP_318953200.1">
    <property type="nucleotide sequence ID" value="NZ_CP137555.1"/>
</dbReference>
<dbReference type="Gene3D" id="3.40.1640.10">
    <property type="entry name" value="PSTPO5379-like"/>
    <property type="match status" value="1"/>
</dbReference>
<evidence type="ECO:0000313" key="4">
    <source>
        <dbReference type="Proteomes" id="UP001302477"/>
    </source>
</evidence>
<dbReference type="FunFam" id="3.30.2040.10:FF:000001">
    <property type="entry name" value="D-glutamate cyclase, mitochondrial"/>
    <property type="match status" value="1"/>
</dbReference>
<comment type="similarity">
    <text evidence="1">Belongs to the D-glutamate cyclase family.</text>
</comment>
<dbReference type="PANTHER" id="PTHR32022">
    <property type="entry name" value="D-GLUTAMATE CYCLASE, MITOCHONDRIAL"/>
    <property type="match status" value="1"/>
</dbReference>
<dbReference type="InterPro" id="IPR016938">
    <property type="entry name" value="UPF0317"/>
</dbReference>
<gene>
    <name evidence="3" type="ORF">R5R33_13375</name>
</gene>
<dbReference type="Proteomes" id="UP001302477">
    <property type="component" value="Chromosome"/>
</dbReference>
<dbReference type="PIRSF" id="PIRSF029755">
    <property type="entry name" value="UCP029755"/>
    <property type="match status" value="1"/>
</dbReference>
<reference evidence="3 4" key="1">
    <citation type="submission" date="2023-10" db="EMBL/GenBank/DDBJ databases">
        <title>Description of Microbulbifer bruguierae sp. nov., isolated from the sediments of mangrove plant Bruguiera sexangula and comparative genomic analyses of the genus Microbulbifer.</title>
        <authorList>
            <person name="Long M."/>
        </authorList>
    </citation>
    <scope>NUCLEOTIDE SEQUENCE [LARGE SCALE GENOMIC DNA]</scope>
    <source>
        <strain evidence="3 4">SPO729</strain>
    </source>
</reference>
<dbReference type="PANTHER" id="PTHR32022:SF10">
    <property type="entry name" value="D-GLUTAMATE CYCLASE, MITOCHONDRIAL"/>
    <property type="match status" value="1"/>
</dbReference>
<evidence type="ECO:0000256" key="1">
    <source>
        <dbReference type="ARBA" id="ARBA00007896"/>
    </source>
</evidence>
<dbReference type="Pfam" id="PF07286">
    <property type="entry name" value="D-Glu_cyclase"/>
    <property type="match status" value="1"/>
</dbReference>
<dbReference type="AlphaFoldDB" id="A0AAU0MY25"/>
<name>A0AAU0MY25_9GAMM</name>
<evidence type="ECO:0000256" key="2">
    <source>
        <dbReference type="ARBA" id="ARBA00023239"/>
    </source>
</evidence>